<evidence type="ECO:0000313" key="1">
    <source>
        <dbReference type="EMBL" id="SPO04720.1"/>
    </source>
</evidence>
<dbReference type="PANTHER" id="PTHR42034:SF1">
    <property type="entry name" value="CONDENSATION DOMAIN-CONTAINING PROTEIN"/>
    <property type="match status" value="1"/>
</dbReference>
<dbReference type="Gene3D" id="3.30.559.10">
    <property type="entry name" value="Chloramphenicol acetyltransferase-like domain"/>
    <property type="match status" value="1"/>
</dbReference>
<dbReference type="SUPFAM" id="SSF52777">
    <property type="entry name" value="CoA-dependent acyltransferases"/>
    <property type="match status" value="1"/>
</dbReference>
<name>A0AAE8N4J1_9PEZI</name>
<dbReference type="InterPro" id="IPR029058">
    <property type="entry name" value="AB_hydrolase_fold"/>
</dbReference>
<keyword evidence="2" id="KW-1185">Reference proteome</keyword>
<dbReference type="AlphaFoldDB" id="A0AAE8N4J1"/>
<evidence type="ECO:0000313" key="2">
    <source>
        <dbReference type="Proteomes" id="UP001187682"/>
    </source>
</evidence>
<organism evidence="1 2">
    <name type="scientific">Cephalotrichum gorgonifer</name>
    <dbReference type="NCBI Taxonomy" id="2041049"/>
    <lineage>
        <taxon>Eukaryota</taxon>
        <taxon>Fungi</taxon>
        <taxon>Dikarya</taxon>
        <taxon>Ascomycota</taxon>
        <taxon>Pezizomycotina</taxon>
        <taxon>Sordariomycetes</taxon>
        <taxon>Hypocreomycetidae</taxon>
        <taxon>Microascales</taxon>
        <taxon>Microascaceae</taxon>
        <taxon>Cephalotrichum</taxon>
    </lineage>
</organism>
<dbReference type="Gene3D" id="3.40.50.1820">
    <property type="entry name" value="alpha/beta hydrolase"/>
    <property type="match status" value="1"/>
</dbReference>
<dbReference type="Pfam" id="PF03403">
    <property type="entry name" value="PAF-AH_p_II"/>
    <property type="match status" value="1"/>
</dbReference>
<evidence type="ECO:0008006" key="3">
    <source>
        <dbReference type="Google" id="ProtNLM"/>
    </source>
</evidence>
<proteinExistence type="predicted"/>
<gene>
    <name evidence="1" type="ORF">DNG_07405</name>
</gene>
<protein>
    <recommendedName>
        <fullName evidence="3">1-alkyl-2-acetylglycerophosphocholine esterase</fullName>
    </recommendedName>
</protein>
<reference evidence="1" key="1">
    <citation type="submission" date="2018-03" db="EMBL/GenBank/DDBJ databases">
        <authorList>
            <person name="Guldener U."/>
        </authorList>
    </citation>
    <scope>NUCLEOTIDE SEQUENCE</scope>
</reference>
<dbReference type="SUPFAM" id="SSF53474">
    <property type="entry name" value="alpha/beta-Hydrolases"/>
    <property type="match status" value="1"/>
</dbReference>
<dbReference type="PANTHER" id="PTHR42034">
    <property type="entry name" value="CHROMOSOME 7, WHOLE GENOME SHOTGUN SEQUENCE-RELATED"/>
    <property type="match status" value="1"/>
</dbReference>
<dbReference type="Gene3D" id="3.30.559.30">
    <property type="entry name" value="Nonribosomal peptide synthetase, condensation domain"/>
    <property type="match status" value="1"/>
</dbReference>
<accession>A0AAE8N4J1</accession>
<dbReference type="Proteomes" id="UP001187682">
    <property type="component" value="Unassembled WGS sequence"/>
</dbReference>
<dbReference type="EMBL" id="ONZQ02000011">
    <property type="protein sequence ID" value="SPO04720.1"/>
    <property type="molecule type" value="Genomic_DNA"/>
</dbReference>
<comment type="caution">
    <text evidence="1">The sequence shown here is derived from an EMBL/GenBank/DDBJ whole genome shotgun (WGS) entry which is preliminary data.</text>
</comment>
<sequence>MGWTKVSESRWERPMDGLESYFAVMGNITSGFCDGREHYTLFSKVRLEPDSPDAETSLRRAWRQLRHEQPQIAATFEGLNKIYEVPDETAIQEWLAATFIVSSASDALELHQDVTDKPICEATMHYLPKSSELVFRGHHHCIDGTGVLLLWHSYLSALASPAEDTQFGDEPARLAPAMGEVLGFPEQPTKEKSYKATEILISWLTNVPGVGPASRVGTAPAGKCQNTEVVISADTTAALVQSCNDQGVTVTAAVHAAYVAAVVKHATPDSKMSEYVSMTQFDLRRYLPEPYSSSKHAVSVYYAPLPYRIGLPASFWDIARSLHEYYQISYRNNPELMELRDHYMRSVCGVIQTPEFLASPVPRDALVSSNLGIAERYVQREYAGGTKVLDLQLGVDIILGMSMLFLYTFRDQLRLVYSFNDGYEDPKDIQVYLEEMQNILADELLTDNMVAWTLNLFAASGLLKLATATVFPVPDTPFRVTWESVELTDPDRPDPFNETHVRRLMISTFAPVPISECLEICRVPYMSEIVATSKDDQLEEFLDVLLGGEGAWPRGLFADTELEICCEVGDYNGGAGYTEALFPTILFGPGLNASRLDYSGFAQHIAGMGYNVVVMDHPYDANIVEFPDGTIIPSTELGEVSEDALLPFLDARAADVTLVLDSLGFTDANSVIAIGHSFGGAASAVAVAKDNRVAGGVNLDGALYGPVVSDGVERPFFILGSENNNSSASALESWDRFITATQPRGTWIRELNLEGSLHWSLVDWSIIGDVYGLRDDEDLHIEVLLGRILGSRVAEVLREYLSDFVDFVFEDEGEGLLEGPSDQFSEVKFLL</sequence>
<dbReference type="InterPro" id="IPR023213">
    <property type="entry name" value="CAT-like_dom_sf"/>
</dbReference>